<reference evidence="3" key="1">
    <citation type="submission" date="2021-05" db="EMBL/GenBank/DDBJ databases">
        <authorList>
            <person name="Alioto T."/>
            <person name="Alioto T."/>
            <person name="Gomez Garrido J."/>
        </authorList>
    </citation>
    <scope>NUCLEOTIDE SEQUENCE</scope>
</reference>
<dbReference type="EMBL" id="HBUE01263290">
    <property type="protein sequence ID" value="CAG6560229.1"/>
    <property type="molecule type" value="Transcribed_RNA"/>
</dbReference>
<organism evidence="3">
    <name type="scientific">Culex pipiens</name>
    <name type="common">House mosquito</name>
    <dbReference type="NCBI Taxonomy" id="7175"/>
    <lineage>
        <taxon>Eukaryota</taxon>
        <taxon>Metazoa</taxon>
        <taxon>Ecdysozoa</taxon>
        <taxon>Arthropoda</taxon>
        <taxon>Hexapoda</taxon>
        <taxon>Insecta</taxon>
        <taxon>Pterygota</taxon>
        <taxon>Neoptera</taxon>
        <taxon>Endopterygota</taxon>
        <taxon>Diptera</taxon>
        <taxon>Nematocera</taxon>
        <taxon>Culicoidea</taxon>
        <taxon>Culicidae</taxon>
        <taxon>Culicinae</taxon>
        <taxon>Culicini</taxon>
        <taxon>Culex</taxon>
        <taxon>Culex</taxon>
    </lineage>
</organism>
<protein>
    <submittedName>
        <fullName evidence="3">(northern house mosquito) hypothetical protein</fullName>
    </submittedName>
</protein>
<feature type="transmembrane region" description="Helical" evidence="2">
    <location>
        <begin position="60"/>
        <end position="82"/>
    </location>
</feature>
<keyword evidence="2" id="KW-0812">Transmembrane</keyword>
<keyword evidence="2" id="KW-1133">Transmembrane helix</keyword>
<dbReference type="AlphaFoldDB" id="A0A8D8NCK8"/>
<dbReference type="EMBL" id="HBUE01263277">
    <property type="protein sequence ID" value="CAG6560217.1"/>
    <property type="molecule type" value="Transcribed_RNA"/>
</dbReference>
<feature type="transmembrane region" description="Helical" evidence="2">
    <location>
        <begin position="35"/>
        <end position="54"/>
    </location>
</feature>
<dbReference type="EMBL" id="HBUE01158153">
    <property type="protein sequence ID" value="CAG6508861.1"/>
    <property type="molecule type" value="Transcribed_RNA"/>
</dbReference>
<evidence type="ECO:0000256" key="2">
    <source>
        <dbReference type="SAM" id="Phobius"/>
    </source>
</evidence>
<evidence type="ECO:0000313" key="3">
    <source>
        <dbReference type="EMBL" id="CAG6560229.1"/>
    </source>
</evidence>
<proteinExistence type="predicted"/>
<accession>A0A8D8NCK8</accession>
<name>A0A8D8NCK8_CULPI</name>
<keyword evidence="2" id="KW-0472">Membrane</keyword>
<feature type="region of interest" description="Disordered" evidence="1">
    <location>
        <begin position="1"/>
        <end position="20"/>
    </location>
</feature>
<evidence type="ECO:0000256" key="1">
    <source>
        <dbReference type="SAM" id="MobiDB-lite"/>
    </source>
</evidence>
<sequence>MSFPSGPTASPSPARPRVSVSADERDFERCKGATFMGLLLALMMLVVVLLLLLIDDCGLFVLLFCAWKLLLLLEACVVAWIIGSGANLTRGPELTCRMFPLDGELTSGMCEDCSWTPTCCIGWLDIMIGPRWGLPMLPSCIWPWPVRAWWRFNGMPPTFDFECCSELL</sequence>
<dbReference type="EMBL" id="HBUE01158166">
    <property type="protein sequence ID" value="CAG6508873.1"/>
    <property type="molecule type" value="Transcribed_RNA"/>
</dbReference>